<keyword evidence="8" id="KW-0804">Transcription</keyword>
<dbReference type="PROSITE" id="PS50157">
    <property type="entry name" value="ZINC_FINGER_C2H2_2"/>
    <property type="match status" value="3"/>
</dbReference>
<name>A0A7M7GPQ4_STRPU</name>
<dbReference type="InParanoid" id="A0A7M7GPQ4"/>
<feature type="region of interest" description="Disordered" evidence="11">
    <location>
        <begin position="21"/>
        <end position="52"/>
    </location>
</feature>
<evidence type="ECO:0000256" key="10">
    <source>
        <dbReference type="PROSITE-ProRule" id="PRU00042"/>
    </source>
</evidence>
<dbReference type="Proteomes" id="UP000007110">
    <property type="component" value="Unassembled WGS sequence"/>
</dbReference>
<dbReference type="KEGG" id="spu:100889794"/>
<dbReference type="InterPro" id="IPR013087">
    <property type="entry name" value="Znf_C2H2_type"/>
</dbReference>
<dbReference type="PANTHER" id="PTHR23235:SF120">
    <property type="entry name" value="KRUPPEL-LIKE FACTOR 15"/>
    <property type="match status" value="1"/>
</dbReference>
<dbReference type="GeneID" id="100889794"/>
<evidence type="ECO:0000256" key="8">
    <source>
        <dbReference type="ARBA" id="ARBA00023163"/>
    </source>
</evidence>
<dbReference type="Gene3D" id="3.30.160.60">
    <property type="entry name" value="Classic Zinc Finger"/>
    <property type="match status" value="3"/>
</dbReference>
<comment type="subcellular location">
    <subcellularLocation>
        <location evidence="1">Nucleus</location>
    </subcellularLocation>
</comment>
<evidence type="ECO:0000256" key="7">
    <source>
        <dbReference type="ARBA" id="ARBA00023125"/>
    </source>
</evidence>
<dbReference type="FunFam" id="3.30.160.60:FF:002639">
    <property type="entry name" value="Kruppel-Like Factor (Zinc finger protein)"/>
    <property type="match status" value="1"/>
</dbReference>
<evidence type="ECO:0000313" key="14">
    <source>
        <dbReference type="Proteomes" id="UP000007110"/>
    </source>
</evidence>
<proteinExistence type="predicted"/>
<evidence type="ECO:0000313" key="13">
    <source>
        <dbReference type="EnsemblMetazoa" id="XP_003726267"/>
    </source>
</evidence>
<keyword evidence="14" id="KW-1185">Reference proteome</keyword>
<dbReference type="Pfam" id="PF00096">
    <property type="entry name" value="zf-C2H2"/>
    <property type="match status" value="3"/>
</dbReference>
<keyword evidence="3" id="KW-0677">Repeat</keyword>
<feature type="domain" description="C2H2-type" evidence="12">
    <location>
        <begin position="364"/>
        <end position="393"/>
    </location>
</feature>
<evidence type="ECO:0000256" key="11">
    <source>
        <dbReference type="SAM" id="MobiDB-lite"/>
    </source>
</evidence>
<dbReference type="RefSeq" id="XP_003726267.2">
    <property type="nucleotide sequence ID" value="XM_003726219.3"/>
</dbReference>
<feature type="domain" description="C2H2-type" evidence="12">
    <location>
        <begin position="424"/>
        <end position="451"/>
    </location>
</feature>
<dbReference type="PROSITE" id="PS00028">
    <property type="entry name" value="ZINC_FINGER_C2H2_1"/>
    <property type="match status" value="3"/>
</dbReference>
<dbReference type="GO" id="GO:0006357">
    <property type="term" value="P:regulation of transcription by RNA polymerase II"/>
    <property type="evidence" value="ECO:0000318"/>
    <property type="project" value="GO_Central"/>
</dbReference>
<keyword evidence="2" id="KW-0479">Metal-binding</keyword>
<evidence type="ECO:0000256" key="3">
    <source>
        <dbReference type="ARBA" id="ARBA00022737"/>
    </source>
</evidence>
<dbReference type="AlphaFoldDB" id="A0A7M7GPQ4"/>
<reference evidence="14" key="1">
    <citation type="submission" date="2015-02" db="EMBL/GenBank/DDBJ databases">
        <title>Genome sequencing for Strongylocentrotus purpuratus.</title>
        <authorList>
            <person name="Murali S."/>
            <person name="Liu Y."/>
            <person name="Vee V."/>
            <person name="English A."/>
            <person name="Wang M."/>
            <person name="Skinner E."/>
            <person name="Han Y."/>
            <person name="Muzny D.M."/>
            <person name="Worley K.C."/>
            <person name="Gibbs R.A."/>
        </authorList>
    </citation>
    <scope>NUCLEOTIDE SEQUENCE</scope>
</reference>
<evidence type="ECO:0000256" key="1">
    <source>
        <dbReference type="ARBA" id="ARBA00004123"/>
    </source>
</evidence>
<evidence type="ECO:0000259" key="12">
    <source>
        <dbReference type="PROSITE" id="PS50157"/>
    </source>
</evidence>
<dbReference type="GO" id="GO:0000981">
    <property type="term" value="F:DNA-binding transcription factor activity, RNA polymerase II-specific"/>
    <property type="evidence" value="ECO:0000318"/>
    <property type="project" value="GO_Central"/>
</dbReference>
<organism evidence="13 14">
    <name type="scientific">Strongylocentrotus purpuratus</name>
    <name type="common">Purple sea urchin</name>
    <dbReference type="NCBI Taxonomy" id="7668"/>
    <lineage>
        <taxon>Eukaryota</taxon>
        <taxon>Metazoa</taxon>
        <taxon>Echinodermata</taxon>
        <taxon>Eleutherozoa</taxon>
        <taxon>Echinozoa</taxon>
        <taxon>Echinoidea</taxon>
        <taxon>Euechinoidea</taxon>
        <taxon>Echinacea</taxon>
        <taxon>Camarodonta</taxon>
        <taxon>Echinidea</taxon>
        <taxon>Strongylocentrotidae</taxon>
        <taxon>Strongylocentrotus</taxon>
    </lineage>
</organism>
<dbReference type="EnsemblMetazoa" id="XM_003726219">
    <property type="protein sequence ID" value="XP_003726267"/>
    <property type="gene ID" value="LOC100889794"/>
</dbReference>
<dbReference type="GO" id="GO:0005634">
    <property type="term" value="C:nucleus"/>
    <property type="evidence" value="ECO:0007669"/>
    <property type="project" value="UniProtKB-SubCell"/>
</dbReference>
<dbReference type="OrthoDB" id="4748970at2759"/>
<evidence type="ECO:0000256" key="5">
    <source>
        <dbReference type="ARBA" id="ARBA00022833"/>
    </source>
</evidence>
<dbReference type="PANTHER" id="PTHR23235">
    <property type="entry name" value="KRUEPPEL-LIKE TRANSCRIPTION FACTOR"/>
    <property type="match status" value="1"/>
</dbReference>
<dbReference type="SMART" id="SM00355">
    <property type="entry name" value="ZnF_C2H2"/>
    <property type="match status" value="3"/>
</dbReference>
<dbReference type="FunFam" id="3.30.160.60:FF:000018">
    <property type="entry name" value="Krueppel-like factor 15"/>
    <property type="match status" value="1"/>
</dbReference>
<keyword evidence="4 10" id="KW-0863">Zinc-finger</keyword>
<dbReference type="SUPFAM" id="SSF57667">
    <property type="entry name" value="beta-beta-alpha zinc fingers"/>
    <property type="match status" value="2"/>
</dbReference>
<protein>
    <recommendedName>
        <fullName evidence="12">C2H2-type domain-containing protein</fullName>
    </recommendedName>
</protein>
<keyword evidence="6" id="KW-0805">Transcription regulation</keyword>
<evidence type="ECO:0000256" key="6">
    <source>
        <dbReference type="ARBA" id="ARBA00023015"/>
    </source>
</evidence>
<keyword evidence="5" id="KW-0862">Zinc</keyword>
<dbReference type="FunFam" id="3.30.160.60:FF:001182">
    <property type="entry name" value="Zinc finger, C2H2 type"/>
    <property type="match status" value="1"/>
</dbReference>
<sequence length="464" mass="50556">MLDYYRTQSSVERESWTLQRLNSAGGEDEMDSNSTSSMSDIDMSEHSSPLSSNSDDDLFLDYLFSRGIVDSIGDQSEEVSPSGVDVSSPVFPPAASPMRAVTLRPAPNQTLGNLNQFNDAMKSNDAFLIPNPADPSGIGSPLLGQSDTSLDELLKSTSMDEFAGLCSSILSDLDNGYLLNTESEINLNGCANVLSLLPQDPLASDHQNSFHNMGSFNGRTTSTIPAQHPALIHNYAANQLTVTKVPDNQTDPRTIFNSSGSNNRLLISSENPLLSVVEEQTNLLDRSILPPSGVRITHIPVGKTNASENKRGSPMQNSSSVLTTSNSSTTSPTTTTTTTVKTGRGGGGRGRGHGNKIADELKIHKCTYPNCGKMYSKSSHLKAHLRRHTGEKPFICTWEGCKWRFSRSDELARHKRSHSGIKPYKCTICEKRFSRSDHLSKHIKVHANGVPRGMRNNQAFVTNK</sequence>
<feature type="compositionally biased region" description="Low complexity" evidence="11">
    <location>
        <begin position="318"/>
        <end position="342"/>
    </location>
</feature>
<dbReference type="GO" id="GO:0000978">
    <property type="term" value="F:RNA polymerase II cis-regulatory region sequence-specific DNA binding"/>
    <property type="evidence" value="ECO:0000318"/>
    <property type="project" value="GO_Central"/>
</dbReference>
<accession>A0A7M7GPQ4</accession>
<dbReference type="GO" id="GO:0008270">
    <property type="term" value="F:zinc ion binding"/>
    <property type="evidence" value="ECO:0007669"/>
    <property type="project" value="UniProtKB-KW"/>
</dbReference>
<dbReference type="OMA" id="WEGCKWR"/>
<dbReference type="InterPro" id="IPR036236">
    <property type="entry name" value="Znf_C2H2_sf"/>
</dbReference>
<evidence type="ECO:0000256" key="4">
    <source>
        <dbReference type="ARBA" id="ARBA00022771"/>
    </source>
</evidence>
<reference evidence="13" key="2">
    <citation type="submission" date="2021-01" db="UniProtKB">
        <authorList>
            <consortium name="EnsemblMetazoa"/>
        </authorList>
    </citation>
    <scope>IDENTIFICATION</scope>
</reference>
<keyword evidence="9" id="KW-0539">Nucleus</keyword>
<evidence type="ECO:0000256" key="9">
    <source>
        <dbReference type="ARBA" id="ARBA00023242"/>
    </source>
</evidence>
<keyword evidence="7" id="KW-0238">DNA-binding</keyword>
<feature type="region of interest" description="Disordered" evidence="11">
    <location>
        <begin position="303"/>
        <end position="355"/>
    </location>
</feature>
<evidence type="ECO:0000256" key="2">
    <source>
        <dbReference type="ARBA" id="ARBA00022723"/>
    </source>
</evidence>
<feature type="domain" description="C2H2-type" evidence="12">
    <location>
        <begin position="394"/>
        <end position="423"/>
    </location>
</feature>